<proteinExistence type="inferred from homology"/>
<dbReference type="GO" id="GO:0005506">
    <property type="term" value="F:iron ion binding"/>
    <property type="evidence" value="ECO:0007669"/>
    <property type="project" value="InterPro"/>
</dbReference>
<comment type="subcellular location">
    <subcellularLocation>
        <location evidence="3">Endoplasmic reticulum lumen</location>
    </subcellularLocation>
</comment>
<dbReference type="Gene3D" id="6.10.140.1460">
    <property type="match status" value="1"/>
</dbReference>
<dbReference type="Proteomes" id="UP001374579">
    <property type="component" value="Unassembled WGS sequence"/>
</dbReference>
<evidence type="ECO:0000256" key="8">
    <source>
        <dbReference type="ARBA" id="ARBA00022964"/>
    </source>
</evidence>
<accession>A0AAN9G7T7</accession>
<keyword evidence="9" id="KW-0560">Oxidoreductase</keyword>
<dbReference type="Pfam" id="PF13640">
    <property type="entry name" value="2OG-FeII_Oxy_3"/>
    <property type="match status" value="1"/>
</dbReference>
<evidence type="ECO:0000256" key="5">
    <source>
        <dbReference type="ARBA" id="ARBA00012269"/>
    </source>
</evidence>
<dbReference type="PANTHER" id="PTHR10869:SF244">
    <property type="entry name" value="PROLYL 4-HYDROXYLASE SUBUNIT ALPHA-2"/>
    <property type="match status" value="1"/>
</dbReference>
<comment type="caution">
    <text evidence="13">The sequence shown here is derived from an EMBL/GenBank/DDBJ whole genome shotgun (WGS) entry which is preliminary data.</text>
</comment>
<dbReference type="GO" id="GO:0005788">
    <property type="term" value="C:endoplasmic reticulum lumen"/>
    <property type="evidence" value="ECO:0007669"/>
    <property type="project" value="UniProtKB-SubCell"/>
</dbReference>
<keyword evidence="14" id="KW-1185">Reference proteome</keyword>
<dbReference type="EC" id="1.14.11.2" evidence="5"/>
<feature type="chain" id="PRO_5042930751" description="procollagen-proline 4-dioxygenase" evidence="11">
    <location>
        <begin position="26"/>
        <end position="518"/>
    </location>
</feature>
<comment type="function">
    <text evidence="2">Catalyzes the post-translational formation of 4-hydroxyproline in -Xaa-Pro-Gly- sequences in collagens and other proteins.</text>
</comment>
<dbReference type="InterPro" id="IPR006620">
    <property type="entry name" value="Pro_4_hyd_alph"/>
</dbReference>
<evidence type="ECO:0000313" key="13">
    <source>
        <dbReference type="EMBL" id="KAK7097010.1"/>
    </source>
</evidence>
<protein>
    <recommendedName>
        <fullName evidence="5">procollagen-proline 4-dioxygenase</fullName>
        <ecNumber evidence="5">1.14.11.2</ecNumber>
    </recommendedName>
</protein>
<evidence type="ECO:0000256" key="7">
    <source>
        <dbReference type="ARBA" id="ARBA00022896"/>
    </source>
</evidence>
<reference evidence="13 14" key="1">
    <citation type="submission" date="2024-02" db="EMBL/GenBank/DDBJ databases">
        <title>Chromosome-scale genome assembly of the rough periwinkle Littorina saxatilis.</title>
        <authorList>
            <person name="De Jode A."/>
            <person name="Faria R."/>
            <person name="Formenti G."/>
            <person name="Sims Y."/>
            <person name="Smith T.P."/>
            <person name="Tracey A."/>
            <person name="Wood J.M.D."/>
            <person name="Zagrodzka Z.B."/>
            <person name="Johannesson K."/>
            <person name="Butlin R.K."/>
            <person name="Leder E.H."/>
        </authorList>
    </citation>
    <scope>NUCLEOTIDE SEQUENCE [LARGE SCALE GENOMIC DNA]</scope>
    <source>
        <strain evidence="13">Snail1</strain>
        <tissue evidence="13">Muscle</tissue>
    </source>
</reference>
<evidence type="ECO:0000256" key="9">
    <source>
        <dbReference type="ARBA" id="ARBA00023002"/>
    </source>
</evidence>
<gene>
    <name evidence="13" type="ORF">V1264_004051</name>
</gene>
<dbReference type="Gene3D" id="2.60.120.620">
    <property type="entry name" value="q2cbj1_9rhob like domain"/>
    <property type="match status" value="1"/>
</dbReference>
<evidence type="ECO:0000256" key="6">
    <source>
        <dbReference type="ARBA" id="ARBA00022723"/>
    </source>
</evidence>
<dbReference type="AlphaFoldDB" id="A0AAN9G7T7"/>
<name>A0AAN9G7T7_9CAEN</name>
<dbReference type="GO" id="GO:0031418">
    <property type="term" value="F:L-ascorbic acid binding"/>
    <property type="evidence" value="ECO:0007669"/>
    <property type="project" value="UniProtKB-KW"/>
</dbReference>
<comment type="cofactor">
    <cofactor evidence="1">
        <name>L-ascorbate</name>
        <dbReference type="ChEBI" id="CHEBI:38290"/>
    </cofactor>
</comment>
<keyword evidence="11" id="KW-0732">Signal</keyword>
<evidence type="ECO:0000256" key="11">
    <source>
        <dbReference type="SAM" id="SignalP"/>
    </source>
</evidence>
<evidence type="ECO:0000256" key="10">
    <source>
        <dbReference type="ARBA" id="ARBA00023004"/>
    </source>
</evidence>
<dbReference type="InterPro" id="IPR044862">
    <property type="entry name" value="Pro_4_hyd_alph_FE2OG_OXY"/>
</dbReference>
<feature type="domain" description="Fe2OG dioxygenase" evidence="12">
    <location>
        <begin position="391"/>
        <end position="503"/>
    </location>
</feature>
<dbReference type="InterPro" id="IPR045054">
    <property type="entry name" value="P4HA-like"/>
</dbReference>
<keyword evidence="8" id="KW-0223">Dioxygenase</keyword>
<evidence type="ECO:0000256" key="2">
    <source>
        <dbReference type="ARBA" id="ARBA00002035"/>
    </source>
</evidence>
<sequence length="518" mass="58860">MHEPYRLKHLPLVVCLACCLLPCVAEIFSSVSKMKTLPRLERRLLTKFEDFLQTVHREDGAADELRRKLQKLHQWNSKIVKNTSIIECPLHAFRLVKRLVRQWSAVFKLADDVIAPSVSRFKEFTNSTREWLRTQQIWPTHADLSGAATAIVRLHHLYNLDYAPLLQGHFLNVTSKPLTSLELTYVTKAALKLGFICDAKGLFSALETLSAGFEGERTVARVQRLRERLSDLMIGSMSECEHNNSISTPSVSFLASEPEQRRKEAVRTLYHQMCRKSMQAAIVHGSGTRCYLHSTQVPYLKFKAEVVNYDPYIVVFHDVISDDEIREMKDLSFGKLSPSTLAVAQVAHEQQLIRVSQNAWLFDTSPVVSRVSRRVELITRLSTRILHQDTHAEPYQVLNYGLGGVYGPHEDSVRVPRHNGNENTPLLRNSGDRTATWMYYLSDVQLGGATVFPLLGASIRPQKGTAAFWYNLKHSGEGDVRMVHAGCPVLYGDKWVANKWLREVGNVFTRPCLLHPHL</sequence>
<dbReference type="GO" id="GO:0004656">
    <property type="term" value="F:procollagen-proline 4-dioxygenase activity"/>
    <property type="evidence" value="ECO:0007669"/>
    <property type="project" value="UniProtKB-EC"/>
</dbReference>
<dbReference type="InterPro" id="IPR013547">
    <property type="entry name" value="P4H_N"/>
</dbReference>
<dbReference type="InterPro" id="IPR005123">
    <property type="entry name" value="Oxoglu/Fe-dep_dioxygenase_dom"/>
</dbReference>
<organism evidence="13 14">
    <name type="scientific">Littorina saxatilis</name>
    <dbReference type="NCBI Taxonomy" id="31220"/>
    <lineage>
        <taxon>Eukaryota</taxon>
        <taxon>Metazoa</taxon>
        <taxon>Spiralia</taxon>
        <taxon>Lophotrochozoa</taxon>
        <taxon>Mollusca</taxon>
        <taxon>Gastropoda</taxon>
        <taxon>Caenogastropoda</taxon>
        <taxon>Littorinimorpha</taxon>
        <taxon>Littorinoidea</taxon>
        <taxon>Littorinidae</taxon>
        <taxon>Littorina</taxon>
    </lineage>
</organism>
<dbReference type="SMART" id="SM00702">
    <property type="entry name" value="P4Hc"/>
    <property type="match status" value="1"/>
</dbReference>
<keyword evidence="10" id="KW-0408">Iron</keyword>
<keyword evidence="7" id="KW-0847">Vitamin C</keyword>
<feature type="signal peptide" evidence="11">
    <location>
        <begin position="1"/>
        <end position="25"/>
    </location>
</feature>
<comment type="similarity">
    <text evidence="4">Belongs to the P4HA family.</text>
</comment>
<evidence type="ECO:0000256" key="4">
    <source>
        <dbReference type="ARBA" id="ARBA00006511"/>
    </source>
</evidence>
<dbReference type="PROSITE" id="PS51471">
    <property type="entry name" value="FE2OG_OXY"/>
    <property type="match status" value="1"/>
</dbReference>
<dbReference type="PANTHER" id="PTHR10869">
    <property type="entry name" value="PROLYL 4-HYDROXYLASE ALPHA SUBUNIT"/>
    <property type="match status" value="1"/>
</dbReference>
<evidence type="ECO:0000259" key="12">
    <source>
        <dbReference type="PROSITE" id="PS51471"/>
    </source>
</evidence>
<dbReference type="EMBL" id="JBAMIC010000013">
    <property type="protein sequence ID" value="KAK7097010.1"/>
    <property type="molecule type" value="Genomic_DNA"/>
</dbReference>
<keyword evidence="6" id="KW-0479">Metal-binding</keyword>
<evidence type="ECO:0000256" key="1">
    <source>
        <dbReference type="ARBA" id="ARBA00001961"/>
    </source>
</evidence>
<evidence type="ECO:0000313" key="14">
    <source>
        <dbReference type="Proteomes" id="UP001374579"/>
    </source>
</evidence>
<dbReference type="Pfam" id="PF08336">
    <property type="entry name" value="P4Ha_N"/>
    <property type="match status" value="1"/>
</dbReference>
<evidence type="ECO:0000256" key="3">
    <source>
        <dbReference type="ARBA" id="ARBA00004319"/>
    </source>
</evidence>